<protein>
    <submittedName>
        <fullName evidence="1">Uncharacterized protein</fullName>
    </submittedName>
</protein>
<name>A0A3B0V6Y4_9ZZZZ</name>
<sequence length="43" mass="4744">MTTSSWPVGNENWRDETVVVDGETAVNEVTVLQNGLVEVKVIQ</sequence>
<reference evidence="1" key="1">
    <citation type="submission" date="2018-06" db="EMBL/GenBank/DDBJ databases">
        <authorList>
            <person name="Zhirakovskaya E."/>
        </authorList>
    </citation>
    <scope>NUCLEOTIDE SEQUENCE</scope>
</reference>
<dbReference type="EMBL" id="UOEU01000375">
    <property type="protein sequence ID" value="VAW32619.1"/>
    <property type="molecule type" value="Genomic_DNA"/>
</dbReference>
<accession>A0A3B0V6Y4</accession>
<organism evidence="1">
    <name type="scientific">hydrothermal vent metagenome</name>
    <dbReference type="NCBI Taxonomy" id="652676"/>
    <lineage>
        <taxon>unclassified sequences</taxon>
        <taxon>metagenomes</taxon>
        <taxon>ecological metagenomes</taxon>
    </lineage>
</organism>
<dbReference type="AlphaFoldDB" id="A0A3B0V6Y4"/>
<proteinExistence type="predicted"/>
<evidence type="ECO:0000313" key="1">
    <source>
        <dbReference type="EMBL" id="VAW32619.1"/>
    </source>
</evidence>
<gene>
    <name evidence="1" type="ORF">MNBD_CHLOROFLEXI01-2230</name>
</gene>